<gene>
    <name evidence="1" type="ORF">M8818_006314</name>
</gene>
<comment type="caution">
    <text evidence="1">The sequence shown here is derived from an EMBL/GenBank/DDBJ whole genome shotgun (WGS) entry which is preliminary data.</text>
</comment>
<name>A0ACC3S8H5_9PEZI</name>
<evidence type="ECO:0000313" key="2">
    <source>
        <dbReference type="Proteomes" id="UP001320706"/>
    </source>
</evidence>
<proteinExistence type="predicted"/>
<protein>
    <submittedName>
        <fullName evidence="1">Uncharacterized protein</fullName>
    </submittedName>
</protein>
<organism evidence="1 2">
    <name type="scientific">Zalaria obscura</name>
    <dbReference type="NCBI Taxonomy" id="2024903"/>
    <lineage>
        <taxon>Eukaryota</taxon>
        <taxon>Fungi</taxon>
        <taxon>Dikarya</taxon>
        <taxon>Ascomycota</taxon>
        <taxon>Pezizomycotina</taxon>
        <taxon>Dothideomycetes</taxon>
        <taxon>Dothideomycetidae</taxon>
        <taxon>Dothideales</taxon>
        <taxon>Zalariaceae</taxon>
        <taxon>Zalaria</taxon>
    </lineage>
</organism>
<sequence>MAPALTTVDISDTTNNTSASTKNNNGVGAPKVDTYCTITPIPESDRLAGTTSLQTIQEAVEAFHRDGFSAISNAISPSTIDALNEKMLQETTEYLNRPTLHFNQGKKARNISQTPPLNKEWFLKEIYGNPHALSILEYILGPRPELRFINSNLALPNPDPSARQAVHSDAYHAHAQGGLTTTVVVNIYLTDVSPANGATEVWPGTHAISSKADHVSPWSGRIQRERFCAQALIRPPGQVTIPKGSICFRDIRTWHSGMPNLSPDPRIMLALAYFPRWYRSPMRLILPESLRAVVTEWEHCDFEEGTDWVEGELDHLNVKFAANWTQDPEFGVFSQGNGMIRNKVSSMIEPDVVRDDYWMPGDSDSLME</sequence>
<accession>A0ACC3S8H5</accession>
<evidence type="ECO:0000313" key="1">
    <source>
        <dbReference type="EMBL" id="KAK8200994.1"/>
    </source>
</evidence>
<dbReference type="EMBL" id="JAMKPW020000038">
    <property type="protein sequence ID" value="KAK8200994.1"/>
    <property type="molecule type" value="Genomic_DNA"/>
</dbReference>
<reference evidence="1" key="1">
    <citation type="submission" date="2024-02" db="EMBL/GenBank/DDBJ databases">
        <title>Metagenome Assembled Genome of Zalaria obscura JY119.</title>
        <authorList>
            <person name="Vighnesh L."/>
            <person name="Jagadeeshwari U."/>
            <person name="Venkata Ramana C."/>
            <person name="Sasikala C."/>
        </authorList>
    </citation>
    <scope>NUCLEOTIDE SEQUENCE</scope>
    <source>
        <strain evidence="1">JY119</strain>
    </source>
</reference>
<dbReference type="Proteomes" id="UP001320706">
    <property type="component" value="Unassembled WGS sequence"/>
</dbReference>
<keyword evidence="2" id="KW-1185">Reference proteome</keyword>